<proteinExistence type="predicted"/>
<keyword evidence="1" id="KW-1133">Transmembrane helix</keyword>
<protein>
    <submittedName>
        <fullName evidence="3">TadE family protein</fullName>
    </submittedName>
</protein>
<sequence length="152" mass="16391">MNAYPRTRRKQQGIAVLEFMLTAPLLVLVVFAVSELGWAFHQYHTMTRATQDGARHVASRATNGAGLVVLDSALVQEVSNLVVYGNTVGTGEPLLPGWSAGDVSVSSPDASHVEVRAIYNYVPIVGRIPAFYGGDPIDMAFEMNGTVQMRAL</sequence>
<comment type="caution">
    <text evidence="3">The sequence shown here is derived from an EMBL/GenBank/DDBJ whole genome shotgun (WGS) entry which is preliminary data.</text>
</comment>
<dbReference type="AlphaFoldDB" id="R8AYY7"/>
<feature type="transmembrane region" description="Helical" evidence="1">
    <location>
        <begin position="21"/>
        <end position="40"/>
    </location>
</feature>
<organism evidence="3 4">
    <name type="scientific">Marinobacter lipolyticus SM19</name>
    <dbReference type="NCBI Taxonomy" id="1318628"/>
    <lineage>
        <taxon>Bacteria</taxon>
        <taxon>Pseudomonadati</taxon>
        <taxon>Pseudomonadota</taxon>
        <taxon>Gammaproteobacteria</taxon>
        <taxon>Pseudomonadales</taxon>
        <taxon>Marinobacteraceae</taxon>
        <taxon>Marinobacter</taxon>
    </lineage>
</organism>
<evidence type="ECO:0000256" key="1">
    <source>
        <dbReference type="SAM" id="Phobius"/>
    </source>
</evidence>
<dbReference type="RefSeq" id="WP_012138630.1">
    <property type="nucleotide sequence ID" value="NZ_KE007326.1"/>
</dbReference>
<keyword evidence="4" id="KW-1185">Reference proteome</keyword>
<evidence type="ECO:0000259" key="2">
    <source>
        <dbReference type="Pfam" id="PF07811"/>
    </source>
</evidence>
<name>R8AYY7_9GAMM</name>
<dbReference type="OrthoDB" id="7026216at2"/>
<keyword evidence="1" id="KW-0472">Membrane</keyword>
<dbReference type="EMBL" id="ASAD01000014">
    <property type="protein sequence ID" value="EON91575.1"/>
    <property type="molecule type" value="Genomic_DNA"/>
</dbReference>
<dbReference type="HOGENOM" id="CLU_126620_1_0_6"/>
<keyword evidence="1" id="KW-0812">Transmembrane</keyword>
<evidence type="ECO:0000313" key="3">
    <source>
        <dbReference type="EMBL" id="EON91575.1"/>
    </source>
</evidence>
<reference evidence="3 4" key="1">
    <citation type="journal article" date="2013" name="Genome Announc.">
        <title>Draft Genome Sequence of the Moderately Halophilic Bacterium Marinobacter lipolyticus Strain SM19.</title>
        <authorList>
            <person name="Papke R.T."/>
            <person name="de la Haba R.R."/>
            <person name="Infante-Dominguez C."/>
            <person name="Perez D."/>
            <person name="Sanchez-Porro C."/>
            <person name="Lapierre P."/>
            <person name="Ventosa A."/>
        </authorList>
    </citation>
    <scope>NUCLEOTIDE SEQUENCE [LARGE SCALE GENOMIC DNA]</scope>
    <source>
        <strain evidence="3 4">SM19</strain>
    </source>
</reference>
<accession>R8AYY7</accession>
<dbReference type="InterPro" id="IPR012495">
    <property type="entry name" value="TadE-like_dom"/>
</dbReference>
<evidence type="ECO:0000313" key="4">
    <source>
        <dbReference type="Proteomes" id="UP000016540"/>
    </source>
</evidence>
<feature type="domain" description="TadE-like" evidence="2">
    <location>
        <begin position="13"/>
        <end position="55"/>
    </location>
</feature>
<dbReference type="Pfam" id="PF07811">
    <property type="entry name" value="TadE"/>
    <property type="match status" value="1"/>
</dbReference>
<dbReference type="Proteomes" id="UP000016540">
    <property type="component" value="Unassembled WGS sequence"/>
</dbReference>
<gene>
    <name evidence="3" type="ORF">MARLIPOL_12724</name>
</gene>
<dbReference type="PATRIC" id="fig|1318628.3.peg.2539"/>
<dbReference type="eggNOG" id="COG4961">
    <property type="taxonomic scope" value="Bacteria"/>
</dbReference>
<dbReference type="STRING" id="1318628.MARLIPOL_12724"/>